<keyword evidence="2" id="KW-1185">Reference proteome</keyword>
<evidence type="ECO:0000313" key="1">
    <source>
        <dbReference type="EMBL" id="GMS94500.1"/>
    </source>
</evidence>
<accession>A0AAV5TJL0</accession>
<gene>
    <name evidence="1" type="ORF">PENTCL1PPCAC_16675</name>
</gene>
<comment type="caution">
    <text evidence="1">The sequence shown here is derived from an EMBL/GenBank/DDBJ whole genome shotgun (WGS) entry which is preliminary data.</text>
</comment>
<proteinExistence type="predicted"/>
<feature type="non-terminal residue" evidence="1">
    <location>
        <position position="66"/>
    </location>
</feature>
<organism evidence="1 2">
    <name type="scientific">Pristionchus entomophagus</name>
    <dbReference type="NCBI Taxonomy" id="358040"/>
    <lineage>
        <taxon>Eukaryota</taxon>
        <taxon>Metazoa</taxon>
        <taxon>Ecdysozoa</taxon>
        <taxon>Nematoda</taxon>
        <taxon>Chromadorea</taxon>
        <taxon>Rhabditida</taxon>
        <taxon>Rhabditina</taxon>
        <taxon>Diplogasteromorpha</taxon>
        <taxon>Diplogasteroidea</taxon>
        <taxon>Neodiplogasteridae</taxon>
        <taxon>Pristionchus</taxon>
    </lineage>
</organism>
<reference evidence="1" key="1">
    <citation type="submission" date="2023-10" db="EMBL/GenBank/DDBJ databases">
        <title>Genome assembly of Pristionchus species.</title>
        <authorList>
            <person name="Yoshida K."/>
            <person name="Sommer R.J."/>
        </authorList>
    </citation>
    <scope>NUCLEOTIDE SEQUENCE</scope>
    <source>
        <strain evidence="1">RS0144</strain>
    </source>
</reference>
<dbReference type="EMBL" id="BTSX01000004">
    <property type="protein sequence ID" value="GMS94500.1"/>
    <property type="molecule type" value="Genomic_DNA"/>
</dbReference>
<name>A0AAV5TJL0_9BILA</name>
<sequence>MSGTSDGYIAAFRSVNLPDQPTNNSNPIPSVHLSSFRLRPDPIRGERVRTYFDILMLLDLNTVEDR</sequence>
<evidence type="ECO:0000313" key="2">
    <source>
        <dbReference type="Proteomes" id="UP001432027"/>
    </source>
</evidence>
<protein>
    <submittedName>
        <fullName evidence="1">Uncharacterized protein</fullName>
    </submittedName>
</protein>
<dbReference type="Proteomes" id="UP001432027">
    <property type="component" value="Unassembled WGS sequence"/>
</dbReference>
<dbReference type="AlphaFoldDB" id="A0AAV5TJL0"/>